<dbReference type="GO" id="GO:0000470">
    <property type="term" value="P:maturation of LSU-rRNA"/>
    <property type="evidence" value="ECO:0007669"/>
    <property type="project" value="TreeGrafter"/>
</dbReference>
<dbReference type="AlphaFoldDB" id="A0A0B7A7F3"/>
<dbReference type="GO" id="GO:0030687">
    <property type="term" value="C:preribosome, large subunit precursor"/>
    <property type="evidence" value="ECO:0007669"/>
    <property type="project" value="TreeGrafter"/>
</dbReference>
<dbReference type="InterPro" id="IPR007174">
    <property type="entry name" value="Las1"/>
</dbReference>
<dbReference type="PANTHER" id="PTHR15002">
    <property type="entry name" value="RIBOSOMAL BIOGENESIS PROTEIN LAS1L"/>
    <property type="match status" value="1"/>
</dbReference>
<reference evidence="2" key="1">
    <citation type="submission" date="2014-12" db="EMBL/GenBank/DDBJ databases">
        <title>Insight into the proteome of Arion vulgaris.</title>
        <authorList>
            <person name="Aradska J."/>
            <person name="Bulat T."/>
            <person name="Smidak R."/>
            <person name="Sarate P."/>
            <person name="Gangsoo J."/>
            <person name="Sialana F."/>
            <person name="Bilban M."/>
            <person name="Lubec G."/>
        </authorList>
    </citation>
    <scope>NUCLEOTIDE SEQUENCE</scope>
    <source>
        <tissue evidence="2">Skin</tissue>
    </source>
</reference>
<name>A0A0B7A7F3_9EUPU</name>
<dbReference type="GO" id="GO:0090730">
    <property type="term" value="C:Las1 complex"/>
    <property type="evidence" value="ECO:0007669"/>
    <property type="project" value="InterPro"/>
</dbReference>
<sequence length="554" mass="62188">ATSLLSPGTIKHVVPWKTRDEFLSVYRDLYSDEESLQERAIRRIAVWKSRVGGKLSVAIESSGALTQATLDHARTGKEGKLQSREALLRSSYSLALIRFVNHITEKGQTKATAQPVHLIAREFGIPEWIVRLRHDATHSALPCLDALTTGTKWALNFLKENFWNQQTVECQVDEKNVNTFLKSPTTTSIRQSFYDFQKVRYEELNASDGDKDNYSSKITDTIKVLQRYLTQNRLRFVKCLLEDGILVSTEEQLAAFGVSTDDLMSRSPPRIPLEITEFWRPLLKKVNSAGTLPFLIQTAMFCVNSGEGIRNYQLVAWVSYFLSQQSGAGKKSKRKRKRKLDTFKPVGSLPTKTLLSVCLQNLNGLTAHLLKYLADKESLGTENYNKLMKLLEVHSQVGSRDVSSEESDSDTVYTVEDIKLAREKHGSFQEITPNTVQNIQNSISGNNISWRICTDIVDWSTVPLGTLPNLTEDDDDNDDDNGDIIQDASADSTSKSKCRDSSQSSSDSDDDYIASRRKGSSKRRNIDNENTDNSGSGISSPKYSQLIVDDSRLM</sequence>
<protein>
    <submittedName>
        <fullName evidence="2">Uncharacterized protein</fullName>
    </submittedName>
</protein>
<feature type="compositionally biased region" description="Polar residues" evidence="1">
    <location>
        <begin position="531"/>
        <end position="543"/>
    </location>
</feature>
<proteinExistence type="predicted"/>
<dbReference type="PANTHER" id="PTHR15002:SF0">
    <property type="entry name" value="RIBOSOMAL BIOGENESIS PROTEIN LAS1L"/>
    <property type="match status" value="1"/>
</dbReference>
<evidence type="ECO:0000313" key="2">
    <source>
        <dbReference type="EMBL" id="CEK76899.1"/>
    </source>
</evidence>
<dbReference type="EMBL" id="HACG01030034">
    <property type="protein sequence ID" value="CEK76899.1"/>
    <property type="molecule type" value="Transcribed_RNA"/>
</dbReference>
<feature type="non-terminal residue" evidence="2">
    <location>
        <position position="1"/>
    </location>
</feature>
<feature type="compositionally biased region" description="Acidic residues" evidence="1">
    <location>
        <begin position="471"/>
        <end position="482"/>
    </location>
</feature>
<evidence type="ECO:0000256" key="1">
    <source>
        <dbReference type="SAM" id="MobiDB-lite"/>
    </source>
</evidence>
<accession>A0A0B7A7F3</accession>
<dbReference type="GO" id="GO:0000460">
    <property type="term" value="P:maturation of 5.8S rRNA"/>
    <property type="evidence" value="ECO:0007669"/>
    <property type="project" value="TreeGrafter"/>
</dbReference>
<dbReference type="GO" id="GO:0004519">
    <property type="term" value="F:endonuclease activity"/>
    <property type="evidence" value="ECO:0007669"/>
    <property type="project" value="InterPro"/>
</dbReference>
<feature type="compositionally biased region" description="Low complexity" evidence="1">
    <location>
        <begin position="483"/>
        <end position="506"/>
    </location>
</feature>
<gene>
    <name evidence="2" type="primary">ORF102074</name>
</gene>
<dbReference type="Pfam" id="PF04031">
    <property type="entry name" value="Las1"/>
    <property type="match status" value="1"/>
</dbReference>
<organism evidence="2">
    <name type="scientific">Arion vulgaris</name>
    <dbReference type="NCBI Taxonomy" id="1028688"/>
    <lineage>
        <taxon>Eukaryota</taxon>
        <taxon>Metazoa</taxon>
        <taxon>Spiralia</taxon>
        <taxon>Lophotrochozoa</taxon>
        <taxon>Mollusca</taxon>
        <taxon>Gastropoda</taxon>
        <taxon>Heterobranchia</taxon>
        <taxon>Euthyneura</taxon>
        <taxon>Panpulmonata</taxon>
        <taxon>Eupulmonata</taxon>
        <taxon>Stylommatophora</taxon>
        <taxon>Helicina</taxon>
        <taxon>Arionoidea</taxon>
        <taxon>Arionidae</taxon>
        <taxon>Arion</taxon>
    </lineage>
</organism>
<feature type="region of interest" description="Disordered" evidence="1">
    <location>
        <begin position="470"/>
        <end position="554"/>
    </location>
</feature>